<dbReference type="GO" id="GO:0045892">
    <property type="term" value="P:negative regulation of DNA-templated transcription"/>
    <property type="evidence" value="ECO:0007669"/>
    <property type="project" value="TreeGrafter"/>
</dbReference>
<evidence type="ECO:0000256" key="5">
    <source>
        <dbReference type="ARBA" id="ARBA00070406"/>
    </source>
</evidence>
<comment type="caution">
    <text evidence="8">The sequence shown here is derived from an EMBL/GenBank/DDBJ whole genome shotgun (WGS) entry which is preliminary data.</text>
</comment>
<dbReference type="InterPro" id="IPR050707">
    <property type="entry name" value="HTH_MetabolicPath_Reg"/>
</dbReference>
<dbReference type="InterPro" id="IPR005471">
    <property type="entry name" value="Tscrpt_reg_IclR_N"/>
</dbReference>
<dbReference type="AlphaFoldDB" id="A0A154BS19"/>
<evidence type="ECO:0000313" key="9">
    <source>
        <dbReference type="Proteomes" id="UP000076268"/>
    </source>
</evidence>
<keyword evidence="9" id="KW-1185">Reference proteome</keyword>
<feature type="domain" description="IclR-ED" evidence="7">
    <location>
        <begin position="71"/>
        <end position="255"/>
    </location>
</feature>
<dbReference type="STRING" id="1794912.AXX12_07130"/>
<dbReference type="Gene3D" id="3.30.450.40">
    <property type="match status" value="1"/>
</dbReference>
<dbReference type="OrthoDB" id="9791752at2"/>
<dbReference type="InterPro" id="IPR029016">
    <property type="entry name" value="GAF-like_dom_sf"/>
</dbReference>
<evidence type="ECO:0000256" key="3">
    <source>
        <dbReference type="ARBA" id="ARBA00023163"/>
    </source>
</evidence>
<dbReference type="PANTHER" id="PTHR30136:SF35">
    <property type="entry name" value="HTH-TYPE TRANSCRIPTIONAL REGULATOR RV1719"/>
    <property type="match status" value="1"/>
</dbReference>
<dbReference type="PANTHER" id="PTHR30136">
    <property type="entry name" value="HELIX-TURN-HELIX TRANSCRIPTIONAL REGULATOR, ICLR FAMILY"/>
    <property type="match status" value="1"/>
</dbReference>
<dbReference type="SMART" id="SM00346">
    <property type="entry name" value="HTH_ICLR"/>
    <property type="match status" value="1"/>
</dbReference>
<dbReference type="EMBL" id="LSGP01000017">
    <property type="protein sequence ID" value="KYZ76833.1"/>
    <property type="molecule type" value="Genomic_DNA"/>
</dbReference>
<dbReference type="FunFam" id="1.10.10.10:FF:000056">
    <property type="entry name" value="IclR family transcriptional regulator"/>
    <property type="match status" value="1"/>
</dbReference>
<dbReference type="SUPFAM" id="SSF46785">
    <property type="entry name" value="Winged helix' DNA-binding domain"/>
    <property type="match status" value="1"/>
</dbReference>
<evidence type="ECO:0000259" key="6">
    <source>
        <dbReference type="PROSITE" id="PS51077"/>
    </source>
</evidence>
<gene>
    <name evidence="8" type="ORF">AXX12_07130</name>
</gene>
<evidence type="ECO:0000256" key="4">
    <source>
        <dbReference type="ARBA" id="ARBA00058938"/>
    </source>
</evidence>
<dbReference type="SUPFAM" id="SSF55781">
    <property type="entry name" value="GAF domain-like"/>
    <property type="match status" value="1"/>
</dbReference>
<dbReference type="InterPro" id="IPR014757">
    <property type="entry name" value="Tscrpt_reg_IclR_C"/>
</dbReference>
<evidence type="ECO:0000313" key="8">
    <source>
        <dbReference type="EMBL" id="KYZ76833.1"/>
    </source>
</evidence>
<evidence type="ECO:0000259" key="7">
    <source>
        <dbReference type="PROSITE" id="PS51078"/>
    </source>
</evidence>
<dbReference type="Gene3D" id="1.10.10.10">
    <property type="entry name" value="Winged helix-like DNA-binding domain superfamily/Winged helix DNA-binding domain"/>
    <property type="match status" value="1"/>
</dbReference>
<proteinExistence type="predicted"/>
<organism evidence="8 9">
    <name type="scientific">Anaerosporomusa subterranea</name>
    <dbReference type="NCBI Taxonomy" id="1794912"/>
    <lineage>
        <taxon>Bacteria</taxon>
        <taxon>Bacillati</taxon>
        <taxon>Bacillota</taxon>
        <taxon>Negativicutes</taxon>
        <taxon>Acetonemataceae</taxon>
        <taxon>Anaerosporomusa</taxon>
    </lineage>
</organism>
<sequence>MMGKQFLEVQSLQRALDILESIACSTKPVPLKTLADITGLPKSTVYRLLGNLENREYVRCNQDGSYQLGLKFLVLSQRADQSFELKQLVRPFLLQLSELTRETVHLGMLQQGKVVYGDTVDSPQSVRLVAQLGSNNPIHCTSLGKALLMNTPDEQILLMLDAAGMERRTEFTLTTQEEFLADMARVRKRGYSFDDRESAVECRCVGAPIYDHDGNVVAAISISGPASRFSLELIECEVAPKLLVATQKISRFLGMMSI</sequence>
<dbReference type="Pfam" id="PF01614">
    <property type="entry name" value="IclR_C"/>
    <property type="match status" value="1"/>
</dbReference>
<accession>A0A154BS19</accession>
<reference evidence="8 9" key="1">
    <citation type="submission" date="2016-02" db="EMBL/GenBank/DDBJ databases">
        <title>Anaerosporomusa subterraneum gen. nov., sp. nov., a spore-forming obligate anaerobe isolated from saprolite.</title>
        <authorList>
            <person name="Choi J.K."/>
            <person name="Shah M."/>
            <person name="Yee N."/>
        </authorList>
    </citation>
    <scope>NUCLEOTIDE SEQUENCE [LARGE SCALE GENOMIC DNA]</scope>
    <source>
        <strain evidence="8 9">RU4</strain>
    </source>
</reference>
<dbReference type="GO" id="GO:0003700">
    <property type="term" value="F:DNA-binding transcription factor activity"/>
    <property type="evidence" value="ECO:0007669"/>
    <property type="project" value="TreeGrafter"/>
</dbReference>
<dbReference type="PROSITE" id="PS51077">
    <property type="entry name" value="HTH_ICLR"/>
    <property type="match status" value="1"/>
</dbReference>
<dbReference type="PROSITE" id="PS51078">
    <property type="entry name" value="ICLR_ED"/>
    <property type="match status" value="1"/>
</dbReference>
<comment type="function">
    <text evidence="4">May be an activator protein for the gylABX operon.</text>
</comment>
<dbReference type="InterPro" id="IPR036390">
    <property type="entry name" value="WH_DNA-bd_sf"/>
</dbReference>
<name>A0A154BS19_ANASB</name>
<evidence type="ECO:0000256" key="2">
    <source>
        <dbReference type="ARBA" id="ARBA00023125"/>
    </source>
</evidence>
<keyword evidence="1" id="KW-0805">Transcription regulation</keyword>
<dbReference type="GO" id="GO:0003677">
    <property type="term" value="F:DNA binding"/>
    <property type="evidence" value="ECO:0007669"/>
    <property type="project" value="UniProtKB-KW"/>
</dbReference>
<dbReference type="Proteomes" id="UP000076268">
    <property type="component" value="Unassembled WGS sequence"/>
</dbReference>
<dbReference type="Pfam" id="PF09339">
    <property type="entry name" value="HTH_IclR"/>
    <property type="match status" value="1"/>
</dbReference>
<keyword evidence="2" id="KW-0238">DNA-binding</keyword>
<keyword evidence="3" id="KW-0804">Transcription</keyword>
<dbReference type="InterPro" id="IPR036388">
    <property type="entry name" value="WH-like_DNA-bd_sf"/>
</dbReference>
<protein>
    <recommendedName>
        <fullName evidence="5">Glycerol operon regulatory protein</fullName>
    </recommendedName>
</protein>
<feature type="domain" description="HTH iclR-type" evidence="6">
    <location>
        <begin position="9"/>
        <end position="70"/>
    </location>
</feature>
<evidence type="ECO:0000256" key="1">
    <source>
        <dbReference type="ARBA" id="ARBA00023015"/>
    </source>
</evidence>